<keyword evidence="4" id="KW-0540">Nuclease</keyword>
<dbReference type="PANTHER" id="PTHR22930">
    <property type="match status" value="1"/>
</dbReference>
<dbReference type="GO" id="GO:0004518">
    <property type="term" value="F:nuclease activity"/>
    <property type="evidence" value="ECO:0007669"/>
    <property type="project" value="UniProtKB-KW"/>
</dbReference>
<proteinExistence type="inferred from homology"/>
<feature type="domain" description="DDE Tnp4" evidence="8">
    <location>
        <begin position="166"/>
        <end position="314"/>
    </location>
</feature>
<keyword evidence="6" id="KW-0378">Hydrolase</keyword>
<gene>
    <name evidence="10" type="primary">LOC113505672</name>
</gene>
<evidence type="ECO:0000256" key="6">
    <source>
        <dbReference type="ARBA" id="ARBA00022801"/>
    </source>
</evidence>
<keyword evidence="7" id="KW-0539">Nucleus</keyword>
<dbReference type="InterPro" id="IPR045249">
    <property type="entry name" value="HARBI1-like"/>
</dbReference>
<organism evidence="9 10">
    <name type="scientific">Trichoplusia ni</name>
    <name type="common">Cabbage looper</name>
    <dbReference type="NCBI Taxonomy" id="7111"/>
    <lineage>
        <taxon>Eukaryota</taxon>
        <taxon>Metazoa</taxon>
        <taxon>Ecdysozoa</taxon>
        <taxon>Arthropoda</taxon>
        <taxon>Hexapoda</taxon>
        <taxon>Insecta</taxon>
        <taxon>Pterygota</taxon>
        <taxon>Neoptera</taxon>
        <taxon>Endopterygota</taxon>
        <taxon>Lepidoptera</taxon>
        <taxon>Glossata</taxon>
        <taxon>Ditrysia</taxon>
        <taxon>Noctuoidea</taxon>
        <taxon>Noctuidae</taxon>
        <taxon>Plusiinae</taxon>
        <taxon>Trichoplusia</taxon>
    </lineage>
</organism>
<dbReference type="FunCoup" id="A0A7E5WTV9">
    <property type="interactions" value="1"/>
</dbReference>
<evidence type="ECO:0000256" key="5">
    <source>
        <dbReference type="ARBA" id="ARBA00022723"/>
    </source>
</evidence>
<sequence>MDVNSLAILYWYYRRQRRRKRLWLNPIVQRRSTVGAFTTLMQQLRNDPQIFFNYFRMTIPTFDNLLKKVEKDLKKRDTNMRKSIRPEEKLAICIRYLASGCSFMELHYTYRVGVSTINSIIVEVTNVIWNNLHQEFMKLPDTKYEWEQIADAFNTKANFPHCIGAVDGKHIRLKKSNQSGSMYINYKNFFSIVLLAVVDSNYRFIYISVGSYGKECDSSIFKECTFWKRLNDGSLDLPEARPLSTGLESRVPFVIVGDEGFGLHYNLLRPYGGTHLDKNKRIFNYRLTRARRYVECAFGILANKWRIFHRPLFPRKHQYSYLDS</sequence>
<evidence type="ECO:0000256" key="4">
    <source>
        <dbReference type="ARBA" id="ARBA00022722"/>
    </source>
</evidence>
<evidence type="ECO:0000259" key="8">
    <source>
        <dbReference type="Pfam" id="PF13359"/>
    </source>
</evidence>
<accession>A0A7E5WTV9</accession>
<evidence type="ECO:0000256" key="7">
    <source>
        <dbReference type="ARBA" id="ARBA00023242"/>
    </source>
</evidence>
<evidence type="ECO:0000313" key="9">
    <source>
        <dbReference type="Proteomes" id="UP000322000"/>
    </source>
</evidence>
<evidence type="ECO:0000256" key="3">
    <source>
        <dbReference type="ARBA" id="ARBA00006958"/>
    </source>
</evidence>
<evidence type="ECO:0000256" key="1">
    <source>
        <dbReference type="ARBA" id="ARBA00001968"/>
    </source>
</evidence>
<evidence type="ECO:0000313" key="10">
    <source>
        <dbReference type="RefSeq" id="XP_026744273.1"/>
    </source>
</evidence>
<evidence type="ECO:0000256" key="2">
    <source>
        <dbReference type="ARBA" id="ARBA00004123"/>
    </source>
</evidence>
<dbReference type="RefSeq" id="XP_026744273.1">
    <property type="nucleotide sequence ID" value="XM_026888472.1"/>
</dbReference>
<dbReference type="Proteomes" id="UP000322000">
    <property type="component" value="Chromosome 26"/>
</dbReference>
<dbReference type="GO" id="GO:0046872">
    <property type="term" value="F:metal ion binding"/>
    <property type="evidence" value="ECO:0007669"/>
    <property type="project" value="UniProtKB-KW"/>
</dbReference>
<dbReference type="InParanoid" id="A0A7E5WTV9"/>
<dbReference type="AlphaFoldDB" id="A0A7E5WTV9"/>
<dbReference type="Pfam" id="PF13359">
    <property type="entry name" value="DDE_Tnp_4"/>
    <property type="match status" value="1"/>
</dbReference>
<keyword evidence="9" id="KW-1185">Reference proteome</keyword>
<dbReference type="InterPro" id="IPR027806">
    <property type="entry name" value="HARBI1_dom"/>
</dbReference>
<dbReference type="GO" id="GO:0005634">
    <property type="term" value="C:nucleus"/>
    <property type="evidence" value="ECO:0007669"/>
    <property type="project" value="UniProtKB-SubCell"/>
</dbReference>
<dbReference type="KEGG" id="tnl:113505672"/>
<dbReference type="PANTHER" id="PTHR22930:SF269">
    <property type="entry name" value="NUCLEASE HARBI1-LIKE PROTEIN"/>
    <property type="match status" value="1"/>
</dbReference>
<protein>
    <submittedName>
        <fullName evidence="10">Protein ALP1-like</fullName>
    </submittedName>
</protein>
<keyword evidence="5" id="KW-0479">Metal-binding</keyword>
<reference evidence="10" key="1">
    <citation type="submission" date="2025-08" db="UniProtKB">
        <authorList>
            <consortium name="RefSeq"/>
        </authorList>
    </citation>
    <scope>IDENTIFICATION</scope>
</reference>
<comment type="similarity">
    <text evidence="3">Belongs to the HARBI1 family.</text>
</comment>
<dbReference type="OrthoDB" id="2668416at2759"/>
<dbReference type="GeneID" id="113505672"/>
<comment type="cofactor">
    <cofactor evidence="1">
        <name>a divalent metal cation</name>
        <dbReference type="ChEBI" id="CHEBI:60240"/>
    </cofactor>
</comment>
<dbReference type="GO" id="GO:0016787">
    <property type="term" value="F:hydrolase activity"/>
    <property type="evidence" value="ECO:0007669"/>
    <property type="project" value="UniProtKB-KW"/>
</dbReference>
<name>A0A7E5WTV9_TRINI</name>
<comment type="subcellular location">
    <subcellularLocation>
        <location evidence="2">Nucleus</location>
    </subcellularLocation>
</comment>